<name>A0A932GNJ2_UNCTE</name>
<comment type="subcellular location">
    <subcellularLocation>
        <location evidence="1">Membrane</location>
        <topology evidence="1">Multi-pass membrane protein</topology>
    </subcellularLocation>
</comment>
<protein>
    <submittedName>
        <fullName evidence="6">Uncharacterized protein</fullName>
    </submittedName>
</protein>
<dbReference type="EMBL" id="JACPSX010000092">
    <property type="protein sequence ID" value="MBI3014428.1"/>
    <property type="molecule type" value="Genomic_DNA"/>
</dbReference>
<keyword evidence="3 5" id="KW-1133">Transmembrane helix</keyword>
<evidence type="ECO:0000256" key="4">
    <source>
        <dbReference type="ARBA" id="ARBA00023136"/>
    </source>
</evidence>
<dbReference type="Proteomes" id="UP000741360">
    <property type="component" value="Unassembled WGS sequence"/>
</dbReference>
<feature type="transmembrane region" description="Helical" evidence="5">
    <location>
        <begin position="98"/>
        <end position="115"/>
    </location>
</feature>
<feature type="transmembrane region" description="Helical" evidence="5">
    <location>
        <begin position="72"/>
        <end position="92"/>
    </location>
</feature>
<evidence type="ECO:0000313" key="7">
    <source>
        <dbReference type="Proteomes" id="UP000741360"/>
    </source>
</evidence>
<feature type="transmembrane region" description="Helical" evidence="5">
    <location>
        <begin position="45"/>
        <end position="65"/>
    </location>
</feature>
<dbReference type="SUPFAM" id="SSF144091">
    <property type="entry name" value="Rhomboid-like"/>
    <property type="match status" value="1"/>
</dbReference>
<accession>A0A932GNJ2</accession>
<evidence type="ECO:0000256" key="5">
    <source>
        <dbReference type="SAM" id="Phobius"/>
    </source>
</evidence>
<comment type="caution">
    <text evidence="6">The sequence shown here is derived from an EMBL/GenBank/DDBJ whole genome shotgun (WGS) entry which is preliminary data.</text>
</comment>
<keyword evidence="2 5" id="KW-0812">Transmembrane</keyword>
<keyword evidence="4 5" id="KW-0472">Membrane</keyword>
<gene>
    <name evidence="6" type="ORF">HYY65_05065</name>
</gene>
<proteinExistence type="predicted"/>
<dbReference type="AlphaFoldDB" id="A0A932GNJ2"/>
<dbReference type="InterPro" id="IPR035952">
    <property type="entry name" value="Rhomboid-like_sf"/>
</dbReference>
<sequence>MTLEEINLALQKKNVIIDGLSTSSSPAPVGTAASSWWSVTDAMTISASVLVFGLLVILLATYLIRAGKHTEAVLRIFGTILIVMVAVFLVVAGYTDTQIAPVMGLLGTIAGYLLGKETKET</sequence>
<dbReference type="Gene3D" id="1.20.1540.10">
    <property type="entry name" value="Rhomboid-like"/>
    <property type="match status" value="1"/>
</dbReference>
<evidence type="ECO:0000256" key="1">
    <source>
        <dbReference type="ARBA" id="ARBA00004141"/>
    </source>
</evidence>
<evidence type="ECO:0000313" key="6">
    <source>
        <dbReference type="EMBL" id="MBI3014428.1"/>
    </source>
</evidence>
<reference evidence="6" key="1">
    <citation type="submission" date="2020-07" db="EMBL/GenBank/DDBJ databases">
        <title>Huge and variable diversity of episymbiotic CPR bacteria and DPANN archaea in groundwater ecosystems.</title>
        <authorList>
            <person name="He C.Y."/>
            <person name="Keren R."/>
            <person name="Whittaker M."/>
            <person name="Farag I.F."/>
            <person name="Doudna J."/>
            <person name="Cate J.H.D."/>
            <person name="Banfield J.F."/>
        </authorList>
    </citation>
    <scope>NUCLEOTIDE SEQUENCE</scope>
    <source>
        <strain evidence="6">NC_groundwater_717_Ag_S-0.2um_59_8</strain>
    </source>
</reference>
<organism evidence="6 7">
    <name type="scientific">Tectimicrobiota bacterium</name>
    <dbReference type="NCBI Taxonomy" id="2528274"/>
    <lineage>
        <taxon>Bacteria</taxon>
        <taxon>Pseudomonadati</taxon>
        <taxon>Nitrospinota/Tectimicrobiota group</taxon>
        <taxon>Candidatus Tectimicrobiota</taxon>
    </lineage>
</organism>
<evidence type="ECO:0000256" key="2">
    <source>
        <dbReference type="ARBA" id="ARBA00022692"/>
    </source>
</evidence>
<evidence type="ECO:0000256" key="3">
    <source>
        <dbReference type="ARBA" id="ARBA00022989"/>
    </source>
</evidence>
<dbReference type="GO" id="GO:0016020">
    <property type="term" value="C:membrane"/>
    <property type="evidence" value="ECO:0007669"/>
    <property type="project" value="UniProtKB-SubCell"/>
</dbReference>